<name>A0ABT6DFN3_9BACT</name>
<feature type="domain" description="Putative DNA-binding" evidence="1">
    <location>
        <begin position="32"/>
        <end position="100"/>
    </location>
</feature>
<dbReference type="EMBL" id="JANRMI010000001">
    <property type="protein sequence ID" value="MDG0815637.1"/>
    <property type="molecule type" value="Genomic_DNA"/>
</dbReference>
<accession>A0ABT6DFN3</accession>
<proteinExistence type="predicted"/>
<evidence type="ECO:0000313" key="2">
    <source>
        <dbReference type="EMBL" id="MDG0815637.1"/>
    </source>
</evidence>
<dbReference type="InterPro" id="IPR044922">
    <property type="entry name" value="DUF2063_N_sf"/>
</dbReference>
<reference evidence="2" key="1">
    <citation type="submission" date="2022-08" db="EMBL/GenBank/DDBJ databases">
        <title>Novel Bdellovibrio Species Isolated from Svalbard: Designation Bdellovibrio svalbardensis.</title>
        <authorList>
            <person name="Mitchell R.J."/>
            <person name="Choi S.Y."/>
        </authorList>
    </citation>
    <scope>NUCLEOTIDE SEQUENCE</scope>
    <source>
        <strain evidence="2">PAP01</strain>
    </source>
</reference>
<dbReference type="RefSeq" id="WP_277577111.1">
    <property type="nucleotide sequence ID" value="NZ_JANRMI010000001.1"/>
</dbReference>
<evidence type="ECO:0000313" key="3">
    <source>
        <dbReference type="Proteomes" id="UP001152321"/>
    </source>
</evidence>
<dbReference type="InterPro" id="IPR018640">
    <property type="entry name" value="DUF2063"/>
</dbReference>
<gene>
    <name evidence="2" type="ORF">NWE73_04620</name>
</gene>
<keyword evidence="3" id="KW-1185">Reference proteome</keyword>
<dbReference type="Pfam" id="PF09836">
    <property type="entry name" value="DUF2063"/>
    <property type="match status" value="1"/>
</dbReference>
<dbReference type="Proteomes" id="UP001152321">
    <property type="component" value="Unassembled WGS sequence"/>
</dbReference>
<keyword evidence="2" id="KW-0238">DNA-binding</keyword>
<organism evidence="2 3">
    <name type="scientific">Bdellovibrio svalbardensis</name>
    <dbReference type="NCBI Taxonomy" id="2972972"/>
    <lineage>
        <taxon>Bacteria</taxon>
        <taxon>Pseudomonadati</taxon>
        <taxon>Bdellovibrionota</taxon>
        <taxon>Bdellovibrionia</taxon>
        <taxon>Bdellovibrionales</taxon>
        <taxon>Pseudobdellovibrionaceae</taxon>
        <taxon>Bdellovibrio</taxon>
    </lineage>
</organism>
<comment type="caution">
    <text evidence="2">The sequence shown here is derived from an EMBL/GenBank/DDBJ whole genome shotgun (WGS) entry which is preliminary data.</text>
</comment>
<sequence length="256" mass="29962">MKLQEVQSLFKKQTLFPGEADPEVLKTFKPGGQLKLKEAFEVYHKAYIARLTEALDETFEGVHWVLGDHIFQEVCQNYIDTQPSTSYNLSDYGASFPDFIRLHPAIKGIPFVFDLARFEWRFKNIFHAPSPDPLTVERIQELMNEDDFKVSFVEAMELFESPYAIYDIWTRRKEPQYEFENIDWELPENLLLYKKDKKIYVKKIANEEFRILKELRDGKSVSAALAEQPTSMSPDKISQLFQMMMRAGIIDDITPL</sequence>
<dbReference type="Gene3D" id="1.10.150.690">
    <property type="entry name" value="DUF2063"/>
    <property type="match status" value="1"/>
</dbReference>
<protein>
    <submittedName>
        <fullName evidence="2">DNA-binding domain-containing protein</fullName>
    </submittedName>
</protein>
<dbReference type="GO" id="GO:0003677">
    <property type="term" value="F:DNA binding"/>
    <property type="evidence" value="ECO:0007669"/>
    <property type="project" value="UniProtKB-KW"/>
</dbReference>
<evidence type="ECO:0000259" key="1">
    <source>
        <dbReference type="Pfam" id="PF09836"/>
    </source>
</evidence>